<keyword evidence="4 7" id="KW-0812">Transmembrane</keyword>
<comment type="caution">
    <text evidence="7">Lacks conserved residue(s) required for the propagation of feature annotation.</text>
</comment>
<feature type="transmembrane region" description="Helical" evidence="7">
    <location>
        <begin position="64"/>
        <end position="84"/>
    </location>
</feature>
<comment type="caution">
    <text evidence="11">The sequence shown here is derived from an EMBL/GenBank/DDBJ whole genome shotgun (WGS) entry which is preliminary data.</text>
</comment>
<evidence type="ECO:0000256" key="5">
    <source>
        <dbReference type="ARBA" id="ARBA00022989"/>
    </source>
</evidence>
<keyword evidence="12" id="KW-1185">Reference proteome</keyword>
<dbReference type="PANTHER" id="PTHR30221">
    <property type="entry name" value="SMALL-CONDUCTANCE MECHANOSENSITIVE CHANNEL"/>
    <property type="match status" value="1"/>
</dbReference>
<feature type="transmembrane region" description="Helical" evidence="7">
    <location>
        <begin position="90"/>
        <end position="112"/>
    </location>
</feature>
<feature type="domain" description="Mechanosensitive ion channel MscS" evidence="8">
    <location>
        <begin position="184"/>
        <end position="251"/>
    </location>
</feature>
<proteinExistence type="inferred from homology"/>
<keyword evidence="7" id="KW-0813">Transport</keyword>
<keyword evidence="3" id="KW-1003">Cell membrane</keyword>
<dbReference type="InterPro" id="IPR011014">
    <property type="entry name" value="MscS_channel_TM-2"/>
</dbReference>
<dbReference type="InterPro" id="IPR023408">
    <property type="entry name" value="MscS_beta-dom_sf"/>
</dbReference>
<dbReference type="Gene3D" id="3.30.70.100">
    <property type="match status" value="1"/>
</dbReference>
<dbReference type="Pfam" id="PF00924">
    <property type="entry name" value="MS_channel_2nd"/>
    <property type="match status" value="1"/>
</dbReference>
<dbReference type="SUPFAM" id="SSF82689">
    <property type="entry name" value="Mechanosensitive channel protein MscS (YggB), C-terminal domain"/>
    <property type="match status" value="1"/>
</dbReference>
<feature type="transmembrane region" description="Helical" evidence="7">
    <location>
        <begin position="139"/>
        <end position="158"/>
    </location>
</feature>
<feature type="transmembrane region" description="Helical" evidence="7">
    <location>
        <begin position="20"/>
        <end position="43"/>
    </location>
</feature>
<dbReference type="Proteomes" id="UP001500359">
    <property type="component" value="Unassembled WGS sequence"/>
</dbReference>
<comment type="function">
    <text evidence="7">Mechanosensitive channel that participates in the regulation of osmotic pressure changes within the cell, opening in response to stretch forces in the membrane lipid bilayer, without the need for other proteins. Contributes to normal resistance to hypoosmotic shock. Forms an ion channel of 1.0 nanosiemens conductance with a slight preference for anions.</text>
</comment>
<dbReference type="InterPro" id="IPR006685">
    <property type="entry name" value="MscS_channel_2nd"/>
</dbReference>
<evidence type="ECO:0000313" key="12">
    <source>
        <dbReference type="Proteomes" id="UP001500359"/>
    </source>
</evidence>
<dbReference type="Gene3D" id="1.10.287.1260">
    <property type="match status" value="1"/>
</dbReference>
<name>A0ABN1LC35_9ALTE</name>
<organism evidence="11 12">
    <name type="scientific">Aliiglaciecola litoralis</name>
    <dbReference type="NCBI Taxonomy" id="582857"/>
    <lineage>
        <taxon>Bacteria</taxon>
        <taxon>Pseudomonadati</taxon>
        <taxon>Pseudomonadota</taxon>
        <taxon>Gammaproteobacteria</taxon>
        <taxon>Alteromonadales</taxon>
        <taxon>Alteromonadaceae</taxon>
        <taxon>Aliiglaciecola</taxon>
    </lineage>
</organism>
<protein>
    <recommendedName>
        <fullName evidence="7">Small-conductance mechanosensitive channel</fullName>
    </recommendedName>
</protein>
<evidence type="ECO:0000256" key="2">
    <source>
        <dbReference type="ARBA" id="ARBA00008017"/>
    </source>
</evidence>
<evidence type="ECO:0000259" key="10">
    <source>
        <dbReference type="Pfam" id="PF21088"/>
    </source>
</evidence>
<evidence type="ECO:0000256" key="7">
    <source>
        <dbReference type="RuleBase" id="RU369025"/>
    </source>
</evidence>
<comment type="similarity">
    <text evidence="2 7">Belongs to the MscS (TC 1.A.23) family.</text>
</comment>
<evidence type="ECO:0000256" key="6">
    <source>
        <dbReference type="ARBA" id="ARBA00023136"/>
    </source>
</evidence>
<evidence type="ECO:0000259" key="9">
    <source>
        <dbReference type="Pfam" id="PF21082"/>
    </source>
</evidence>
<dbReference type="Gene3D" id="2.30.30.60">
    <property type="match status" value="1"/>
</dbReference>
<dbReference type="SUPFAM" id="SSF82861">
    <property type="entry name" value="Mechanosensitive channel protein MscS (YggB), transmembrane region"/>
    <property type="match status" value="1"/>
</dbReference>
<dbReference type="RefSeq" id="WP_343855692.1">
    <property type="nucleotide sequence ID" value="NZ_BAAAFD010000001.1"/>
</dbReference>
<feature type="domain" description="Mechanosensitive ion channel transmembrane helices 2/3" evidence="10">
    <location>
        <begin position="142"/>
        <end position="183"/>
    </location>
</feature>
<sequence>MLEQFQSFIAPILETFGDSHMMQAAMVIMISFVIASIFKYIVVAGLKRLMSRTPINQLNGLLDLLHTPIYFTFLLIGLSSALLILDPEPLVLFIGTSILISIGMLFWTLFLLKGNRVLLNSLVLHPDRFKSINHKTLPLFQNIINIIIVVLAVYWIFSIWDVDMTAWLASAGIVGIAVGFAAKDTLANLFSGVFIMADAPYKVGDYVVLDSTERGEITHIGIRSTRMLTRDDVEITIPNSVMGNTKIINESGGPHEKSRCRIPVGVSYDSDIDLVRSVLMEIAQNEESICTDPEPRVRFRRFSGSALDIELLVWIDKPALKGRIIDILNCKILKQFRANQIEIPYSKHDLYIKESPNQK</sequence>
<feature type="transmembrane region" description="Helical" evidence="7">
    <location>
        <begin position="164"/>
        <end position="182"/>
    </location>
</feature>
<keyword evidence="7" id="KW-0997">Cell inner membrane</keyword>
<dbReference type="Pfam" id="PF21082">
    <property type="entry name" value="MS_channel_3rd"/>
    <property type="match status" value="1"/>
</dbReference>
<keyword evidence="6 7" id="KW-0472">Membrane</keyword>
<accession>A0ABN1LC35</accession>
<dbReference type="InterPro" id="IPR010920">
    <property type="entry name" value="LSM_dom_sf"/>
</dbReference>
<dbReference type="InterPro" id="IPR049278">
    <property type="entry name" value="MS_channel_C"/>
</dbReference>
<comment type="subcellular location">
    <subcellularLocation>
        <location evidence="7">Cell inner membrane</location>
        <topology evidence="7">Multi-pass membrane protein</topology>
    </subcellularLocation>
    <subcellularLocation>
        <location evidence="1">Cell membrane</location>
        <topology evidence="1">Multi-pass membrane protein</topology>
    </subcellularLocation>
</comment>
<keyword evidence="5 7" id="KW-1133">Transmembrane helix</keyword>
<keyword evidence="7" id="KW-0407">Ion channel</keyword>
<dbReference type="EMBL" id="BAAAFD010000001">
    <property type="protein sequence ID" value="GAA0852299.1"/>
    <property type="molecule type" value="Genomic_DNA"/>
</dbReference>
<evidence type="ECO:0000256" key="4">
    <source>
        <dbReference type="ARBA" id="ARBA00022692"/>
    </source>
</evidence>
<evidence type="ECO:0000256" key="1">
    <source>
        <dbReference type="ARBA" id="ARBA00004651"/>
    </source>
</evidence>
<dbReference type="SUPFAM" id="SSF50182">
    <property type="entry name" value="Sm-like ribonucleoproteins"/>
    <property type="match status" value="1"/>
</dbReference>
<dbReference type="InterPro" id="IPR049142">
    <property type="entry name" value="MS_channel_1st"/>
</dbReference>
<dbReference type="InterPro" id="IPR011066">
    <property type="entry name" value="MscS_channel_C_sf"/>
</dbReference>
<evidence type="ECO:0000256" key="3">
    <source>
        <dbReference type="ARBA" id="ARBA00022475"/>
    </source>
</evidence>
<reference evidence="11 12" key="1">
    <citation type="journal article" date="2019" name="Int. J. Syst. Evol. Microbiol.">
        <title>The Global Catalogue of Microorganisms (GCM) 10K type strain sequencing project: providing services to taxonomists for standard genome sequencing and annotation.</title>
        <authorList>
            <consortium name="The Broad Institute Genomics Platform"/>
            <consortium name="The Broad Institute Genome Sequencing Center for Infectious Disease"/>
            <person name="Wu L."/>
            <person name="Ma J."/>
        </authorList>
    </citation>
    <scope>NUCLEOTIDE SEQUENCE [LARGE SCALE GENOMIC DNA]</scope>
    <source>
        <strain evidence="11 12">JCM 15896</strain>
    </source>
</reference>
<evidence type="ECO:0000313" key="11">
    <source>
        <dbReference type="EMBL" id="GAA0852299.1"/>
    </source>
</evidence>
<feature type="domain" description="Mechanosensitive ion channel MscS C-terminal" evidence="9">
    <location>
        <begin position="262"/>
        <end position="343"/>
    </location>
</feature>
<dbReference type="Pfam" id="PF21088">
    <property type="entry name" value="MS_channel_1st"/>
    <property type="match status" value="1"/>
</dbReference>
<dbReference type="PANTHER" id="PTHR30221:SF1">
    <property type="entry name" value="SMALL-CONDUCTANCE MECHANOSENSITIVE CHANNEL"/>
    <property type="match status" value="1"/>
</dbReference>
<dbReference type="InterPro" id="IPR045275">
    <property type="entry name" value="MscS_archaea/bacteria_type"/>
</dbReference>
<evidence type="ECO:0000259" key="8">
    <source>
        <dbReference type="Pfam" id="PF00924"/>
    </source>
</evidence>
<keyword evidence="7" id="KW-0406">Ion transport</keyword>
<comment type="subunit">
    <text evidence="7">Homoheptamer.</text>
</comment>
<gene>
    <name evidence="11" type="ORF">GCM10009114_01810</name>
</gene>